<gene>
    <name evidence="2" type="ORF">FYJ29_11210</name>
</gene>
<evidence type="ECO:0000313" key="3">
    <source>
        <dbReference type="Proteomes" id="UP000483362"/>
    </source>
</evidence>
<dbReference type="GO" id="GO:0008641">
    <property type="term" value="F:ubiquitin-like modifier activating enzyme activity"/>
    <property type="evidence" value="ECO:0007669"/>
    <property type="project" value="InterPro"/>
</dbReference>
<dbReference type="Proteomes" id="UP000483362">
    <property type="component" value="Unassembled WGS sequence"/>
</dbReference>
<dbReference type="InterPro" id="IPR029752">
    <property type="entry name" value="D-isomer_DH_CS1"/>
</dbReference>
<dbReference type="InterPro" id="IPR000594">
    <property type="entry name" value="ThiF_NAD_FAD-bd"/>
</dbReference>
<dbReference type="GO" id="GO:0061503">
    <property type="term" value="F:tRNA threonylcarbamoyladenosine dehydratase"/>
    <property type="evidence" value="ECO:0007669"/>
    <property type="project" value="TreeGrafter"/>
</dbReference>
<dbReference type="SUPFAM" id="SSF69572">
    <property type="entry name" value="Activating enzymes of the ubiquitin-like proteins"/>
    <property type="match status" value="1"/>
</dbReference>
<comment type="caution">
    <text evidence="2">The sequence shown here is derived from an EMBL/GenBank/DDBJ whole genome shotgun (WGS) entry which is preliminary data.</text>
</comment>
<dbReference type="CDD" id="cd00755">
    <property type="entry name" value="YgdL_like"/>
    <property type="match status" value="1"/>
</dbReference>
<dbReference type="InterPro" id="IPR045886">
    <property type="entry name" value="ThiF/MoeB/HesA"/>
</dbReference>
<sequence>MQNQFSRTQLLFGKPAIDTLAGSRVAVFGVGGVGGYVVEVLARSGVGAIDLYDDDRVCLTNVNRQLYALISTIGKHKVDVAAQRVHDINPHCIVRTYKKFYLVSNAHEVDLSCYDYVVDCIDTVSAKMELVRRCKQLGVPILCCMGAANKFDATAFRIADISKTKNDPLAKVMRKRLRREGINHFKCVYSDELPTAPFDDADISCRFHCICPNKDMRKCTDRRNIPASNAFVPAAEGIIAGGEVVKDLIAAAGTMRISPQERDTSAPALKAADRARRMLQEWKTMKLQEQSAGNE</sequence>
<protein>
    <submittedName>
        <fullName evidence="2">tRNA threonylcarbamoyladenosine dehydratase</fullName>
    </submittedName>
</protein>
<dbReference type="EMBL" id="VULT01000019">
    <property type="protein sequence ID" value="MSS18322.1"/>
    <property type="molecule type" value="Genomic_DNA"/>
</dbReference>
<evidence type="ECO:0000259" key="1">
    <source>
        <dbReference type="Pfam" id="PF00899"/>
    </source>
</evidence>
<dbReference type="PANTHER" id="PTHR43267">
    <property type="entry name" value="TRNA THREONYLCARBAMOYLADENOSINE DEHYDRATASE"/>
    <property type="match status" value="1"/>
</dbReference>
<dbReference type="GO" id="GO:0061504">
    <property type="term" value="P:cyclic threonylcarbamoyladenosine biosynthetic process"/>
    <property type="evidence" value="ECO:0007669"/>
    <property type="project" value="TreeGrafter"/>
</dbReference>
<dbReference type="AlphaFoldDB" id="A0A6L5XFP3"/>
<reference evidence="2 3" key="1">
    <citation type="submission" date="2019-08" db="EMBL/GenBank/DDBJ databases">
        <title>In-depth cultivation of the pig gut microbiome towards novel bacterial diversity and tailored functional studies.</title>
        <authorList>
            <person name="Wylensek D."/>
            <person name="Hitch T.C.A."/>
            <person name="Clavel T."/>
        </authorList>
    </citation>
    <scope>NUCLEOTIDE SEQUENCE [LARGE SCALE GENOMIC DNA]</scope>
    <source>
        <strain evidence="2 3">Oil-RF-744-WCA-WT-10</strain>
    </source>
</reference>
<feature type="domain" description="THIF-type NAD/FAD binding fold" evidence="1">
    <location>
        <begin position="10"/>
        <end position="248"/>
    </location>
</feature>
<dbReference type="PANTHER" id="PTHR43267:SF1">
    <property type="entry name" value="TRNA THREONYLCARBAMOYLADENOSINE DEHYDRATASE"/>
    <property type="match status" value="1"/>
</dbReference>
<dbReference type="Gene3D" id="3.40.50.720">
    <property type="entry name" value="NAD(P)-binding Rossmann-like Domain"/>
    <property type="match status" value="1"/>
</dbReference>
<keyword evidence="3" id="KW-1185">Reference proteome</keyword>
<dbReference type="InterPro" id="IPR035985">
    <property type="entry name" value="Ubiquitin-activating_enz"/>
</dbReference>
<dbReference type="RefSeq" id="WP_154327491.1">
    <property type="nucleotide sequence ID" value="NZ_CP045696.1"/>
</dbReference>
<dbReference type="PROSITE" id="PS00065">
    <property type="entry name" value="D_2_HYDROXYACID_DH_1"/>
    <property type="match status" value="1"/>
</dbReference>
<organism evidence="2 3">
    <name type="scientific">Sodaliphilus pleomorphus</name>
    <dbReference type="NCBI Taxonomy" id="2606626"/>
    <lineage>
        <taxon>Bacteria</taxon>
        <taxon>Pseudomonadati</taxon>
        <taxon>Bacteroidota</taxon>
        <taxon>Bacteroidia</taxon>
        <taxon>Bacteroidales</taxon>
        <taxon>Muribaculaceae</taxon>
        <taxon>Sodaliphilus</taxon>
    </lineage>
</organism>
<accession>A0A6L5XFP3</accession>
<proteinExistence type="predicted"/>
<evidence type="ECO:0000313" key="2">
    <source>
        <dbReference type="EMBL" id="MSS18322.1"/>
    </source>
</evidence>
<dbReference type="Pfam" id="PF00899">
    <property type="entry name" value="ThiF"/>
    <property type="match status" value="1"/>
</dbReference>
<name>A0A6L5XFP3_9BACT</name>